<protein>
    <submittedName>
        <fullName evidence="1">Uncharacterized protein</fullName>
    </submittedName>
</protein>
<reference evidence="1 2" key="1">
    <citation type="submission" date="2014-04" db="EMBL/GenBank/DDBJ databases">
        <authorList>
            <consortium name="DOE Joint Genome Institute"/>
            <person name="Kuo A."/>
            <person name="Kohler A."/>
            <person name="Nagy L.G."/>
            <person name="Floudas D."/>
            <person name="Copeland A."/>
            <person name="Barry K.W."/>
            <person name="Cichocki N."/>
            <person name="Veneault-Fourrey C."/>
            <person name="LaButti K."/>
            <person name="Lindquist E.A."/>
            <person name="Lipzen A."/>
            <person name="Lundell T."/>
            <person name="Morin E."/>
            <person name="Murat C."/>
            <person name="Sun H."/>
            <person name="Tunlid A."/>
            <person name="Henrissat B."/>
            <person name="Grigoriev I.V."/>
            <person name="Hibbett D.S."/>
            <person name="Martin F."/>
            <person name="Nordberg H.P."/>
            <person name="Cantor M.N."/>
            <person name="Hua S.X."/>
        </authorList>
    </citation>
    <scope>NUCLEOTIDE SEQUENCE [LARGE SCALE GENOMIC DNA]</scope>
    <source>
        <strain evidence="1 2">LaAM-08-1</strain>
    </source>
</reference>
<name>A0A0C9XJU8_9AGAR</name>
<gene>
    <name evidence="1" type="ORF">K443DRAFT_104908</name>
</gene>
<dbReference type="OrthoDB" id="3256444at2759"/>
<dbReference type="HOGENOM" id="CLU_185711_0_0_1"/>
<dbReference type="AlphaFoldDB" id="A0A0C9XJU8"/>
<reference evidence="2" key="2">
    <citation type="submission" date="2015-01" db="EMBL/GenBank/DDBJ databases">
        <title>Evolutionary Origins and Diversification of the Mycorrhizal Mutualists.</title>
        <authorList>
            <consortium name="DOE Joint Genome Institute"/>
            <consortium name="Mycorrhizal Genomics Consortium"/>
            <person name="Kohler A."/>
            <person name="Kuo A."/>
            <person name="Nagy L.G."/>
            <person name="Floudas D."/>
            <person name="Copeland A."/>
            <person name="Barry K.W."/>
            <person name="Cichocki N."/>
            <person name="Veneault-Fourrey C."/>
            <person name="LaButti K."/>
            <person name="Lindquist E.A."/>
            <person name="Lipzen A."/>
            <person name="Lundell T."/>
            <person name="Morin E."/>
            <person name="Murat C."/>
            <person name="Riley R."/>
            <person name="Ohm R."/>
            <person name="Sun H."/>
            <person name="Tunlid A."/>
            <person name="Henrissat B."/>
            <person name="Grigoriev I.V."/>
            <person name="Hibbett D.S."/>
            <person name="Martin F."/>
        </authorList>
    </citation>
    <scope>NUCLEOTIDE SEQUENCE [LARGE SCALE GENOMIC DNA]</scope>
    <source>
        <strain evidence="2">LaAM-08-1</strain>
    </source>
</reference>
<evidence type="ECO:0000313" key="1">
    <source>
        <dbReference type="EMBL" id="KIJ97876.1"/>
    </source>
</evidence>
<dbReference type="Proteomes" id="UP000054477">
    <property type="component" value="Unassembled WGS sequence"/>
</dbReference>
<evidence type="ECO:0000313" key="2">
    <source>
        <dbReference type="Proteomes" id="UP000054477"/>
    </source>
</evidence>
<keyword evidence="2" id="KW-1185">Reference proteome</keyword>
<feature type="non-terminal residue" evidence="1">
    <location>
        <position position="1"/>
    </location>
</feature>
<organism evidence="1 2">
    <name type="scientific">Laccaria amethystina LaAM-08-1</name>
    <dbReference type="NCBI Taxonomy" id="1095629"/>
    <lineage>
        <taxon>Eukaryota</taxon>
        <taxon>Fungi</taxon>
        <taxon>Dikarya</taxon>
        <taxon>Basidiomycota</taxon>
        <taxon>Agaricomycotina</taxon>
        <taxon>Agaricomycetes</taxon>
        <taxon>Agaricomycetidae</taxon>
        <taxon>Agaricales</taxon>
        <taxon>Agaricineae</taxon>
        <taxon>Hydnangiaceae</taxon>
        <taxon>Laccaria</taxon>
    </lineage>
</organism>
<dbReference type="EMBL" id="KN838681">
    <property type="protein sequence ID" value="KIJ97876.1"/>
    <property type="molecule type" value="Genomic_DNA"/>
</dbReference>
<dbReference type="STRING" id="1095629.A0A0C9XJU8"/>
<sequence>PYSNALFREAAIEWLIATDQLIQALDHPHFKRMIDIAACATKGVKIPTCKATHKHIIKLFKKKTLITCA</sequence>
<accession>A0A0C9XJU8</accession>
<proteinExistence type="predicted"/>